<keyword evidence="1 6" id="KW-0479">Metal-binding</keyword>
<evidence type="ECO:0000259" key="8">
    <source>
        <dbReference type="PROSITE" id="PS50157"/>
    </source>
</evidence>
<dbReference type="PROSITE" id="PS00028">
    <property type="entry name" value="ZINC_FINGER_C2H2_1"/>
    <property type="match status" value="1"/>
</dbReference>
<evidence type="ECO:0000256" key="4">
    <source>
        <dbReference type="ARBA" id="ARBA00022833"/>
    </source>
</evidence>
<evidence type="ECO:0008006" key="12">
    <source>
        <dbReference type="Google" id="ProtNLM"/>
    </source>
</evidence>
<feature type="compositionally biased region" description="Polar residues" evidence="7">
    <location>
        <begin position="584"/>
        <end position="594"/>
    </location>
</feature>
<feature type="region of interest" description="Disordered" evidence="7">
    <location>
        <begin position="559"/>
        <end position="595"/>
    </location>
</feature>
<dbReference type="PROSITE" id="PS51915">
    <property type="entry name" value="ZAD"/>
    <property type="match status" value="1"/>
</dbReference>
<dbReference type="Proteomes" id="UP001107558">
    <property type="component" value="Chromosome 3"/>
</dbReference>
<evidence type="ECO:0000313" key="11">
    <source>
        <dbReference type="Proteomes" id="UP001107558"/>
    </source>
</evidence>
<feature type="region of interest" description="Disordered" evidence="7">
    <location>
        <begin position="659"/>
        <end position="692"/>
    </location>
</feature>
<reference evidence="10" key="1">
    <citation type="submission" date="2021-03" db="EMBL/GenBank/DDBJ databases">
        <title>Chromosome level genome of the anhydrobiotic midge Polypedilum vanderplanki.</title>
        <authorList>
            <person name="Yoshida Y."/>
            <person name="Kikawada T."/>
            <person name="Gusev O."/>
        </authorList>
    </citation>
    <scope>NUCLEOTIDE SEQUENCE</scope>
    <source>
        <strain evidence="10">NIAS01</strain>
        <tissue evidence="10">Whole body or cell culture</tissue>
    </source>
</reference>
<feature type="binding site" evidence="6">
    <location>
        <position position="66"/>
    </location>
    <ligand>
        <name>Zn(2+)</name>
        <dbReference type="ChEBI" id="CHEBI:29105"/>
    </ligand>
</feature>
<organism evidence="10 11">
    <name type="scientific">Polypedilum vanderplanki</name>
    <name type="common">Sleeping chironomid midge</name>
    <dbReference type="NCBI Taxonomy" id="319348"/>
    <lineage>
        <taxon>Eukaryota</taxon>
        <taxon>Metazoa</taxon>
        <taxon>Ecdysozoa</taxon>
        <taxon>Arthropoda</taxon>
        <taxon>Hexapoda</taxon>
        <taxon>Insecta</taxon>
        <taxon>Pterygota</taxon>
        <taxon>Neoptera</taxon>
        <taxon>Endopterygota</taxon>
        <taxon>Diptera</taxon>
        <taxon>Nematocera</taxon>
        <taxon>Chironomoidea</taxon>
        <taxon>Chironomidae</taxon>
        <taxon>Chironominae</taxon>
        <taxon>Polypedilum</taxon>
        <taxon>Polypedilum</taxon>
    </lineage>
</organism>
<feature type="compositionally biased region" description="Polar residues" evidence="7">
    <location>
        <begin position="659"/>
        <end position="669"/>
    </location>
</feature>
<feature type="domain" description="C2H2-type" evidence="8">
    <location>
        <begin position="215"/>
        <end position="242"/>
    </location>
</feature>
<feature type="binding site" evidence="6">
    <location>
        <position position="69"/>
    </location>
    <ligand>
        <name>Zn(2+)</name>
        <dbReference type="ChEBI" id="CHEBI:29105"/>
    </ligand>
</feature>
<dbReference type="Gene3D" id="3.40.1800.20">
    <property type="match status" value="1"/>
</dbReference>
<dbReference type="SMART" id="SM00355">
    <property type="entry name" value="ZnF_C2H2"/>
    <property type="match status" value="4"/>
</dbReference>
<dbReference type="GO" id="GO:0005634">
    <property type="term" value="C:nucleus"/>
    <property type="evidence" value="ECO:0007669"/>
    <property type="project" value="InterPro"/>
</dbReference>
<feature type="binding site" evidence="6">
    <location>
        <position position="20"/>
    </location>
    <ligand>
        <name>Zn(2+)</name>
        <dbReference type="ChEBI" id="CHEBI:29105"/>
    </ligand>
</feature>
<protein>
    <recommendedName>
        <fullName evidence="12">Zinc finger protein</fullName>
    </recommendedName>
</protein>
<feature type="compositionally biased region" description="Basic and acidic residues" evidence="7">
    <location>
        <begin position="670"/>
        <end position="691"/>
    </location>
</feature>
<gene>
    <name evidence="10" type="ORF">PVAND_001331</name>
</gene>
<feature type="domain" description="ZAD" evidence="9">
    <location>
        <begin position="18"/>
        <end position="93"/>
    </location>
</feature>
<dbReference type="PROSITE" id="PS50157">
    <property type="entry name" value="ZINC_FINGER_C2H2_2"/>
    <property type="match status" value="1"/>
</dbReference>
<feature type="compositionally biased region" description="Basic and acidic residues" evidence="7">
    <location>
        <begin position="559"/>
        <end position="573"/>
    </location>
</feature>
<dbReference type="Pfam" id="PF07776">
    <property type="entry name" value="zf-AD"/>
    <property type="match status" value="1"/>
</dbReference>
<dbReference type="InterPro" id="IPR013087">
    <property type="entry name" value="Znf_C2H2_type"/>
</dbReference>
<evidence type="ECO:0000256" key="6">
    <source>
        <dbReference type="PROSITE-ProRule" id="PRU01263"/>
    </source>
</evidence>
<evidence type="ECO:0000256" key="7">
    <source>
        <dbReference type="SAM" id="MobiDB-lite"/>
    </source>
</evidence>
<dbReference type="GO" id="GO:0008270">
    <property type="term" value="F:zinc ion binding"/>
    <property type="evidence" value="ECO:0007669"/>
    <property type="project" value="UniProtKB-UniRule"/>
</dbReference>
<evidence type="ECO:0000256" key="1">
    <source>
        <dbReference type="ARBA" id="ARBA00022723"/>
    </source>
</evidence>
<sequence>MERFQKIKAGRRKLDVTAICRFCGLENDEKYNILELNEDGVEFSSKVSSMMSIKVHRQDKMPQNVCFICMDKINDFYEFRLMALNTDKQTREALGLPLVEMEQKPQPRPQVRFNQFENLSPVVKLVDLKYSIQDQILIQKALGRYAETRIKKEPNIPIKRTAQPSCTVTSQQPQPPNKKARKDISCNICSDANFSYSNDLQDHQMKEHLPLVSKYACGSCRETFEQLSDFKNHENMHSRTKLPYTCFICLSPYGRLRDFQKHMTNYNCKEKEKLIVTVEDIKCFQCKKKFLTQNLFEWHGCFLKTRGTCSKCGQFFQKKKMLLKHYVLCEGRFVTPEAARDPNNIKSEMMSPSSRGSVVKITSTGVRKKTVPPRRMTTIKSEKEINLANVTEQPNVDEDEDDEYANYEEDITYDNFGSDEDDDESSGPNVTNLMPVVELQEQQQGPQISPQRIIDIKAEKTTEQSAIKEHTIGANNNSSIDPQIIRNIKLEQVSKQTVVGANKITQQQLSLRIKAERGANEQPVVQVLNPLAIGNSTTTNETRKKVFKLPQELAAKIKQEKMNTEYGDSMRDEAEPDPDEEEQMTASDTPSSNIKIEKIDSEYAGEMQQKKALSNTKQLINPMALAMMREKNNTTSAAAVTTNGSESNSLVISAVMSVNSSTNGQTEPQNSHENESTIEEKNESNNEKVKESVASSFQELNPVMVEIPAEFSKVSQQYISPAVNEMSSNVSMENNEVATTSVIEETTTTIPEINTNDDDELNQLLENLEKYGGDDDAVVGVDLNVSNNLQDSDLQDLLKFD</sequence>
<feature type="compositionally biased region" description="Acidic residues" evidence="7">
    <location>
        <begin position="574"/>
        <end position="583"/>
    </location>
</feature>
<proteinExistence type="predicted"/>
<keyword evidence="4 6" id="KW-0862">Zinc</keyword>
<dbReference type="EMBL" id="JADBJN010000003">
    <property type="protein sequence ID" value="KAG5671117.1"/>
    <property type="molecule type" value="Genomic_DNA"/>
</dbReference>
<evidence type="ECO:0000256" key="2">
    <source>
        <dbReference type="ARBA" id="ARBA00022737"/>
    </source>
</evidence>
<dbReference type="SMART" id="SM00868">
    <property type="entry name" value="zf-AD"/>
    <property type="match status" value="2"/>
</dbReference>
<keyword evidence="2" id="KW-0677">Repeat</keyword>
<keyword evidence="11" id="KW-1185">Reference proteome</keyword>
<name>A0A9J6BN30_POLVA</name>
<dbReference type="SUPFAM" id="SSF57716">
    <property type="entry name" value="Glucocorticoid receptor-like (DNA-binding domain)"/>
    <property type="match status" value="1"/>
</dbReference>
<feature type="binding site" evidence="6">
    <location>
        <position position="23"/>
    </location>
    <ligand>
        <name>Zn(2+)</name>
        <dbReference type="ChEBI" id="CHEBI:29105"/>
    </ligand>
</feature>
<dbReference type="OrthoDB" id="7765040at2759"/>
<evidence type="ECO:0000313" key="10">
    <source>
        <dbReference type="EMBL" id="KAG5671117.1"/>
    </source>
</evidence>
<evidence type="ECO:0000259" key="9">
    <source>
        <dbReference type="PROSITE" id="PS51915"/>
    </source>
</evidence>
<accession>A0A9J6BN30</accession>
<dbReference type="PANTHER" id="PTHR24379:SF121">
    <property type="entry name" value="C2H2-TYPE DOMAIN-CONTAINING PROTEIN"/>
    <property type="match status" value="1"/>
</dbReference>
<dbReference type="Gene3D" id="3.30.160.60">
    <property type="entry name" value="Classic Zinc Finger"/>
    <property type="match status" value="1"/>
</dbReference>
<dbReference type="InterPro" id="IPR012934">
    <property type="entry name" value="Znf_AD"/>
</dbReference>
<dbReference type="InterPro" id="IPR036236">
    <property type="entry name" value="Znf_C2H2_sf"/>
</dbReference>
<keyword evidence="3 5" id="KW-0863">Zinc-finger</keyword>
<dbReference type="SUPFAM" id="SSF57667">
    <property type="entry name" value="beta-beta-alpha zinc fingers"/>
    <property type="match status" value="1"/>
</dbReference>
<dbReference type="PANTHER" id="PTHR24379">
    <property type="entry name" value="KRAB AND ZINC FINGER DOMAIN-CONTAINING"/>
    <property type="match status" value="1"/>
</dbReference>
<evidence type="ECO:0000256" key="3">
    <source>
        <dbReference type="ARBA" id="ARBA00022771"/>
    </source>
</evidence>
<evidence type="ECO:0000256" key="5">
    <source>
        <dbReference type="PROSITE-ProRule" id="PRU00042"/>
    </source>
</evidence>
<dbReference type="AlphaFoldDB" id="A0A9J6BN30"/>
<comment type="caution">
    <text evidence="10">The sequence shown here is derived from an EMBL/GenBank/DDBJ whole genome shotgun (WGS) entry which is preliminary data.</text>
</comment>